<dbReference type="Pfam" id="PF17992">
    <property type="entry name" value="Agarase_CBM"/>
    <property type="match status" value="1"/>
</dbReference>
<dbReference type="RefSeq" id="WP_376918810.1">
    <property type="nucleotide sequence ID" value="NZ_JBHRSW010000005.1"/>
</dbReference>
<keyword evidence="1" id="KW-0732">Signal</keyword>
<feature type="signal peptide" evidence="1">
    <location>
        <begin position="1"/>
        <end position="23"/>
    </location>
</feature>
<dbReference type="EMBL" id="JBHRSW010000005">
    <property type="protein sequence ID" value="MFC3120678.1"/>
    <property type="molecule type" value="Genomic_DNA"/>
</dbReference>
<dbReference type="InterPro" id="IPR017853">
    <property type="entry name" value="GH"/>
</dbReference>
<dbReference type="PROSITE" id="PS51257">
    <property type="entry name" value="PROKAR_LIPOPROTEIN"/>
    <property type="match status" value="1"/>
</dbReference>
<evidence type="ECO:0000313" key="3">
    <source>
        <dbReference type="EMBL" id="MFC3120678.1"/>
    </source>
</evidence>
<keyword evidence="4" id="KW-1185">Reference proteome</keyword>
<proteinExistence type="predicted"/>
<feature type="domain" description="Agarase CBM-like" evidence="2">
    <location>
        <begin position="60"/>
        <end position="230"/>
    </location>
</feature>
<accession>A0ABV7FK42</accession>
<evidence type="ECO:0000313" key="4">
    <source>
        <dbReference type="Proteomes" id="UP001595478"/>
    </source>
</evidence>
<dbReference type="Gene3D" id="3.20.20.80">
    <property type="entry name" value="Glycosidases"/>
    <property type="match status" value="1"/>
</dbReference>
<protein>
    <submittedName>
        <fullName evidence="3">Agarase</fullName>
    </submittedName>
</protein>
<dbReference type="SUPFAM" id="SSF51445">
    <property type="entry name" value="(Trans)glycosidases"/>
    <property type="match status" value="1"/>
</dbReference>
<gene>
    <name evidence="3" type="ORF">ACFOHL_03525</name>
</gene>
<name>A0ABV7FK42_9ALTE</name>
<reference evidence="4" key="1">
    <citation type="journal article" date="2019" name="Int. J. Syst. Evol. Microbiol.">
        <title>The Global Catalogue of Microorganisms (GCM) 10K type strain sequencing project: providing services to taxonomists for standard genome sequencing and annotation.</title>
        <authorList>
            <consortium name="The Broad Institute Genomics Platform"/>
            <consortium name="The Broad Institute Genome Sequencing Center for Infectious Disease"/>
            <person name="Wu L."/>
            <person name="Ma J."/>
        </authorList>
    </citation>
    <scope>NUCLEOTIDE SEQUENCE [LARGE SCALE GENOMIC DNA]</scope>
    <source>
        <strain evidence="4">KCTC 52473</strain>
    </source>
</reference>
<organism evidence="3 4">
    <name type="scientific">Agaribacter flavus</name>
    <dbReference type="NCBI Taxonomy" id="1902781"/>
    <lineage>
        <taxon>Bacteria</taxon>
        <taxon>Pseudomonadati</taxon>
        <taxon>Pseudomonadota</taxon>
        <taxon>Gammaproteobacteria</taxon>
        <taxon>Alteromonadales</taxon>
        <taxon>Alteromonadaceae</taxon>
        <taxon>Agaribacter</taxon>
    </lineage>
</organism>
<evidence type="ECO:0000256" key="1">
    <source>
        <dbReference type="SAM" id="SignalP"/>
    </source>
</evidence>
<evidence type="ECO:0000259" key="2">
    <source>
        <dbReference type="Pfam" id="PF17992"/>
    </source>
</evidence>
<dbReference type="Gene3D" id="2.60.120.430">
    <property type="entry name" value="Galactose-binding lectin"/>
    <property type="match status" value="1"/>
</dbReference>
<sequence>MLHKISKLSFNISLILSSTLLISACQNEANLANEQENVQTNEAIAGTEQVLTDLITFSEEALAHKVDLDGIETQYLDSKNKLQVIFSKDASIPTMRIEPDSPWDLSNLPAHNIAIDVKNVSESSAHLYLSLENPEGKSQRHSLSLAKGFEGTIFVPITGMEAETETGLWGDAPIWPDAGTMMVWRSWRSGKPDLSKLAKVDIFMIGTLEDKTLEINNLRIRKNPPSDPNWMKGIVDQFGQNTMMDYAGKVKSESELKALANAELAALAASKGPEHRSKFGGYTKGPKLEATGYFRTEKVDGKWWMVDPEGYVFFSHGPANVRMANMTTLTGIDYDAPEIRKRRAEEVTPEDSMGIIKIPNDIKAQNYVISPLRNDMFTWLPDYDHPLAEHYSYRRSTHKGAIPYGETFSFYRANLHRRYGNDGNESYLRKWEEVTIDRMRDWGFTSFGNWVDPAFYAAKQVPYFANGWIIGDFKTLSGYKNHWGLMPDPFDPVFAERAQYTIDVLKRKVKGSPWCAGIFIDNEKSWGERTGTVPQRYGVILDALSKSVQDSPAKAAFSERLKAKYGSIDALNKAWNTNIADWSALDAGVEFTEYSDKLVADLSSLLEALGEQYFVVVHNTLEKALPNHLYMGARMANWGMPDEIIKASLKYSDVLSFNIYEEGVQPHAWDFLEEVDLPTVIGEFHIGTSSDSGMFNPGIVHASDQQDRAQMYKDYMASVLSKPYMVGAHWFQYVDEPLTGRAFDGENANIGFVNVADIPYPHLIDAVKDVTYNMYQQRLEKE</sequence>
<comment type="caution">
    <text evidence="3">The sequence shown here is derived from an EMBL/GenBank/DDBJ whole genome shotgun (WGS) entry which is preliminary data.</text>
</comment>
<dbReference type="Proteomes" id="UP001595478">
    <property type="component" value="Unassembled WGS sequence"/>
</dbReference>
<feature type="chain" id="PRO_5047302794" evidence="1">
    <location>
        <begin position="24"/>
        <end position="782"/>
    </location>
</feature>
<dbReference type="InterPro" id="IPR040669">
    <property type="entry name" value="Agarase_CBM"/>
</dbReference>